<dbReference type="RefSeq" id="WP_183410934.1">
    <property type="nucleotide sequence ID" value="NZ_JACHWY010000002.1"/>
</dbReference>
<dbReference type="Gene3D" id="3.30.70.270">
    <property type="match status" value="1"/>
</dbReference>
<gene>
    <name evidence="4" type="ORF">FHR99_002440</name>
</gene>
<feature type="transmembrane region" description="Helical" evidence="1">
    <location>
        <begin position="98"/>
        <end position="118"/>
    </location>
</feature>
<dbReference type="Pfam" id="PF00990">
    <property type="entry name" value="GGDEF"/>
    <property type="match status" value="1"/>
</dbReference>
<evidence type="ECO:0000256" key="1">
    <source>
        <dbReference type="SAM" id="Phobius"/>
    </source>
</evidence>
<feature type="transmembrane region" description="Helical" evidence="1">
    <location>
        <begin position="148"/>
        <end position="168"/>
    </location>
</feature>
<organism evidence="4 5">
    <name type="scientific">Litorivivens lipolytica</name>
    <dbReference type="NCBI Taxonomy" id="1524264"/>
    <lineage>
        <taxon>Bacteria</taxon>
        <taxon>Pseudomonadati</taxon>
        <taxon>Pseudomonadota</taxon>
        <taxon>Gammaproteobacteria</taxon>
        <taxon>Litorivivens</taxon>
    </lineage>
</organism>
<dbReference type="InterPro" id="IPR029787">
    <property type="entry name" value="Nucleotide_cyclase"/>
</dbReference>
<dbReference type="InterPro" id="IPR050706">
    <property type="entry name" value="Cyclic-di-GMP_PDE-like"/>
</dbReference>
<dbReference type="InterPro" id="IPR043128">
    <property type="entry name" value="Rev_trsase/Diguanyl_cyclase"/>
</dbReference>
<reference evidence="4 5" key="1">
    <citation type="submission" date="2020-08" db="EMBL/GenBank/DDBJ databases">
        <title>Genomic Encyclopedia of Type Strains, Phase III (KMG-III): the genomes of soil and plant-associated and newly described type strains.</title>
        <authorList>
            <person name="Whitman W."/>
        </authorList>
    </citation>
    <scope>NUCLEOTIDE SEQUENCE [LARGE SCALE GENOMIC DNA]</scope>
    <source>
        <strain evidence="4 5">CECT 8654</strain>
    </source>
</reference>
<keyword evidence="1" id="KW-1133">Transmembrane helix</keyword>
<keyword evidence="1" id="KW-0812">Transmembrane</keyword>
<name>A0A7W4W670_9GAMM</name>
<dbReference type="SUPFAM" id="SSF55073">
    <property type="entry name" value="Nucleotide cyclase"/>
    <property type="match status" value="1"/>
</dbReference>
<keyword evidence="1" id="KW-0472">Membrane</keyword>
<dbReference type="NCBIfam" id="TIGR00254">
    <property type="entry name" value="GGDEF"/>
    <property type="match status" value="1"/>
</dbReference>
<dbReference type="InterPro" id="IPR035919">
    <property type="entry name" value="EAL_sf"/>
</dbReference>
<dbReference type="SMART" id="SM00267">
    <property type="entry name" value="GGDEF"/>
    <property type="match status" value="1"/>
</dbReference>
<dbReference type="PANTHER" id="PTHR33121:SF70">
    <property type="entry name" value="SIGNALING PROTEIN YKOW"/>
    <property type="match status" value="1"/>
</dbReference>
<dbReference type="GO" id="GO:0071111">
    <property type="term" value="F:cyclic-guanylate-specific phosphodiesterase activity"/>
    <property type="evidence" value="ECO:0007669"/>
    <property type="project" value="InterPro"/>
</dbReference>
<evidence type="ECO:0000259" key="2">
    <source>
        <dbReference type="PROSITE" id="PS50883"/>
    </source>
</evidence>
<evidence type="ECO:0000313" key="4">
    <source>
        <dbReference type="EMBL" id="MBB3048174.1"/>
    </source>
</evidence>
<feature type="transmembrane region" description="Helical" evidence="1">
    <location>
        <begin position="35"/>
        <end position="55"/>
    </location>
</feature>
<feature type="domain" description="GGDEF" evidence="3">
    <location>
        <begin position="288"/>
        <end position="424"/>
    </location>
</feature>
<keyword evidence="5" id="KW-1185">Reference proteome</keyword>
<feature type="domain" description="EAL" evidence="2">
    <location>
        <begin position="433"/>
        <end position="686"/>
    </location>
</feature>
<dbReference type="InterPro" id="IPR000160">
    <property type="entry name" value="GGDEF_dom"/>
</dbReference>
<dbReference type="SUPFAM" id="SSF141868">
    <property type="entry name" value="EAL domain-like"/>
    <property type="match status" value="1"/>
</dbReference>
<feature type="transmembrane region" description="Helical" evidence="1">
    <location>
        <begin position="67"/>
        <end position="86"/>
    </location>
</feature>
<comment type="caution">
    <text evidence="4">The sequence shown here is derived from an EMBL/GenBank/DDBJ whole genome shotgun (WGS) entry which is preliminary data.</text>
</comment>
<dbReference type="EMBL" id="JACHWY010000002">
    <property type="protein sequence ID" value="MBB3048174.1"/>
    <property type="molecule type" value="Genomic_DNA"/>
</dbReference>
<dbReference type="Gene3D" id="3.20.20.450">
    <property type="entry name" value="EAL domain"/>
    <property type="match status" value="1"/>
</dbReference>
<sequence length="692" mass="77201">MISLLNAAAAVSIFAAIQALWLGHLSRNVRVFRAFAFICGFNAIFLLASAAWYNADSLAQSYSAAKWQTLGGLGNVGAFAWLIALISGQIRHRYVRTGLWVTSAVLAAIVLLTIATPAQSLLPGLELVGKKTYLLQNVFLIENPQSPMGAAINMLVLAIYGWCLTAMISTIRRGDRITTLCLLSYILIQIVSIIVRTAYDLGIGDSRFPTGVPLLWLLAIISICYGREHQLAVKRLESQSTRLRKEIDRRTQSETKLRKQAYFDELTGVPNELWLRDYLSKEFAGAAPCRVVMLAQIRDFRGIRLRFGNTNADQLLNTIAGHIKETLGPEDVIARVHDNTFCVVVSSINEAFFQQINNIDSGSYLNDNLIKPFFLGRQRVEISFNVGIIDACKEDTAENLLYRVEQALNEAVQLGRNRSVFYNDTLSAQLARDRRLEADFKTSLAYGEFELHFQPKVNPSGICLGAEALVRWKHHQEGIIPPIQFISLAERSGFMTDLGAWVIRDACRFLRRAQDRGLRLPDRLSINISPLQLADDNLKATLTDCLAEFALEASRIELELTESALVETTAANQELLESIRELGVSIAIDDFGTGYSSLSYLQNLPLDVLKIDKRFVDNMEEPQGEQLVRAIIQMGRALNMGTVAEGVETQRQMEALKRMGCDQFQGYLFSKPLPEDKFLQWLAAGKRLAAAN</sequence>
<dbReference type="InterPro" id="IPR001633">
    <property type="entry name" value="EAL_dom"/>
</dbReference>
<dbReference type="Pfam" id="PF00563">
    <property type="entry name" value="EAL"/>
    <property type="match status" value="1"/>
</dbReference>
<dbReference type="CDD" id="cd01948">
    <property type="entry name" value="EAL"/>
    <property type="match status" value="1"/>
</dbReference>
<protein>
    <submittedName>
        <fullName evidence="4">Diguanylate cyclase (GGDEF)-like protein</fullName>
    </submittedName>
</protein>
<dbReference type="PANTHER" id="PTHR33121">
    <property type="entry name" value="CYCLIC DI-GMP PHOSPHODIESTERASE PDEF"/>
    <property type="match status" value="1"/>
</dbReference>
<proteinExistence type="predicted"/>
<feature type="transmembrane region" description="Helical" evidence="1">
    <location>
        <begin position="180"/>
        <end position="199"/>
    </location>
</feature>
<dbReference type="Proteomes" id="UP000537130">
    <property type="component" value="Unassembled WGS sequence"/>
</dbReference>
<dbReference type="PROSITE" id="PS50887">
    <property type="entry name" value="GGDEF"/>
    <property type="match status" value="1"/>
</dbReference>
<dbReference type="AlphaFoldDB" id="A0A7W4W670"/>
<dbReference type="SMART" id="SM00052">
    <property type="entry name" value="EAL"/>
    <property type="match status" value="1"/>
</dbReference>
<evidence type="ECO:0000259" key="3">
    <source>
        <dbReference type="PROSITE" id="PS50887"/>
    </source>
</evidence>
<feature type="transmembrane region" description="Helical" evidence="1">
    <location>
        <begin position="6"/>
        <end position="23"/>
    </location>
</feature>
<accession>A0A7W4W670</accession>
<evidence type="ECO:0000313" key="5">
    <source>
        <dbReference type="Proteomes" id="UP000537130"/>
    </source>
</evidence>
<dbReference type="PROSITE" id="PS50883">
    <property type="entry name" value="EAL"/>
    <property type="match status" value="1"/>
</dbReference>